<accession>A0A0A9DM70</accession>
<proteinExistence type="predicted"/>
<organism evidence="1">
    <name type="scientific">Arundo donax</name>
    <name type="common">Giant reed</name>
    <name type="synonym">Donax arundinaceus</name>
    <dbReference type="NCBI Taxonomy" id="35708"/>
    <lineage>
        <taxon>Eukaryota</taxon>
        <taxon>Viridiplantae</taxon>
        <taxon>Streptophyta</taxon>
        <taxon>Embryophyta</taxon>
        <taxon>Tracheophyta</taxon>
        <taxon>Spermatophyta</taxon>
        <taxon>Magnoliopsida</taxon>
        <taxon>Liliopsida</taxon>
        <taxon>Poales</taxon>
        <taxon>Poaceae</taxon>
        <taxon>PACMAD clade</taxon>
        <taxon>Arundinoideae</taxon>
        <taxon>Arundineae</taxon>
        <taxon>Arundo</taxon>
    </lineage>
</organism>
<protein>
    <submittedName>
        <fullName evidence="1">Uncharacterized protein</fullName>
    </submittedName>
</protein>
<name>A0A0A9DM70_ARUDO</name>
<dbReference type="EMBL" id="GBRH01211145">
    <property type="protein sequence ID" value="JAD86750.1"/>
    <property type="molecule type" value="Transcribed_RNA"/>
</dbReference>
<reference evidence="1" key="2">
    <citation type="journal article" date="2015" name="Data Brief">
        <title>Shoot transcriptome of the giant reed, Arundo donax.</title>
        <authorList>
            <person name="Barrero R.A."/>
            <person name="Guerrero F.D."/>
            <person name="Moolhuijzen P."/>
            <person name="Goolsby J.A."/>
            <person name="Tidwell J."/>
            <person name="Bellgard S.E."/>
            <person name="Bellgard M.I."/>
        </authorList>
    </citation>
    <scope>NUCLEOTIDE SEQUENCE</scope>
    <source>
        <tissue evidence="1">Shoot tissue taken approximately 20 cm above the soil surface</tissue>
    </source>
</reference>
<sequence>MMAPAMLSARIPLASIAWISRLNMGRLRNDTSSYHQSIPDAAAASPRGVSPEPMPFQSASLLSRLAFRSGGVAASEAQALDASAVMQRETRWRSSAVGRTPSQVSSALMESFQLASTSERKDSACVMRLPSA</sequence>
<reference evidence="1" key="1">
    <citation type="submission" date="2014-09" db="EMBL/GenBank/DDBJ databases">
        <authorList>
            <person name="Magalhaes I.L.F."/>
            <person name="Oliveira U."/>
            <person name="Santos F.R."/>
            <person name="Vidigal T.H.D.A."/>
            <person name="Brescovit A.D."/>
            <person name="Santos A.J."/>
        </authorList>
    </citation>
    <scope>NUCLEOTIDE SEQUENCE</scope>
    <source>
        <tissue evidence="1">Shoot tissue taken approximately 20 cm above the soil surface</tissue>
    </source>
</reference>
<evidence type="ECO:0000313" key="1">
    <source>
        <dbReference type="EMBL" id="JAD86750.1"/>
    </source>
</evidence>
<dbReference type="AlphaFoldDB" id="A0A0A9DM70"/>